<sequence>MRAVAACELTTTETMDSDNANVQGCCVTISTILALNCGIAYWK</sequence>
<name>A0A330LNK5_9GAMM</name>
<keyword evidence="1" id="KW-0812">Transmembrane</keyword>
<proteinExistence type="predicted"/>
<reference evidence="3" key="1">
    <citation type="submission" date="2018-05" db="EMBL/GenBank/DDBJ databases">
        <authorList>
            <person name="Cea G.-C."/>
            <person name="William W."/>
        </authorList>
    </citation>
    <scope>NUCLEOTIDE SEQUENCE [LARGE SCALE GENOMIC DNA]</scope>
    <source>
        <strain evidence="3">DB21MT 5</strain>
    </source>
</reference>
<evidence type="ECO:0000256" key="1">
    <source>
        <dbReference type="SAM" id="Phobius"/>
    </source>
</evidence>
<accession>A0A330LNK5</accession>
<gene>
    <name evidence="2" type="ORF">MORIYA_1795</name>
</gene>
<dbReference type="Proteomes" id="UP000250163">
    <property type="component" value="Chromosome MORIYA"/>
</dbReference>
<dbReference type="AlphaFoldDB" id="A0A330LNK5"/>
<keyword evidence="1" id="KW-1133">Transmembrane helix</keyword>
<organism evidence="2 3">
    <name type="scientific">Moritella yayanosii</name>
    <dbReference type="NCBI Taxonomy" id="69539"/>
    <lineage>
        <taxon>Bacteria</taxon>
        <taxon>Pseudomonadati</taxon>
        <taxon>Pseudomonadota</taxon>
        <taxon>Gammaproteobacteria</taxon>
        <taxon>Alteromonadales</taxon>
        <taxon>Moritellaceae</taxon>
        <taxon>Moritella</taxon>
    </lineage>
</organism>
<evidence type="ECO:0000313" key="2">
    <source>
        <dbReference type="EMBL" id="SQD78273.1"/>
    </source>
</evidence>
<evidence type="ECO:0000313" key="3">
    <source>
        <dbReference type="Proteomes" id="UP000250163"/>
    </source>
</evidence>
<protein>
    <submittedName>
        <fullName evidence="2">Uncharacterized protein</fullName>
    </submittedName>
</protein>
<dbReference type="KEGG" id="mya:MORIYA_1795"/>
<keyword evidence="3" id="KW-1185">Reference proteome</keyword>
<dbReference type="EMBL" id="LS483250">
    <property type="protein sequence ID" value="SQD78273.1"/>
    <property type="molecule type" value="Genomic_DNA"/>
</dbReference>
<feature type="transmembrane region" description="Helical" evidence="1">
    <location>
        <begin position="20"/>
        <end position="42"/>
    </location>
</feature>
<keyword evidence="1" id="KW-0472">Membrane</keyword>